<dbReference type="RefSeq" id="WP_307067915.1">
    <property type="nucleotide sequence ID" value="NZ_JAUSUP010000004.1"/>
</dbReference>
<feature type="chain" id="PRO_5045212143" description="Lipoprotein YerB" evidence="2">
    <location>
        <begin position="21"/>
        <end position="354"/>
    </location>
</feature>
<evidence type="ECO:0000313" key="6">
    <source>
        <dbReference type="Proteomes" id="UP001236723"/>
    </source>
</evidence>
<evidence type="ECO:0000256" key="1">
    <source>
        <dbReference type="SAM" id="MobiDB-lite"/>
    </source>
</evidence>
<feature type="signal peptide" evidence="2">
    <location>
        <begin position="1"/>
        <end position="20"/>
    </location>
</feature>
<dbReference type="Pfam" id="PF11258">
    <property type="entry name" value="DUF3048"/>
    <property type="match status" value="1"/>
</dbReference>
<organism evidence="5 6">
    <name type="scientific">Alkalibacillus filiformis</name>
    <dbReference type="NCBI Taxonomy" id="200990"/>
    <lineage>
        <taxon>Bacteria</taxon>
        <taxon>Bacillati</taxon>
        <taxon>Bacillota</taxon>
        <taxon>Bacilli</taxon>
        <taxon>Bacillales</taxon>
        <taxon>Bacillaceae</taxon>
        <taxon>Alkalibacillus</taxon>
    </lineage>
</organism>
<dbReference type="SUPFAM" id="SSF159774">
    <property type="entry name" value="YerB-like"/>
    <property type="match status" value="1"/>
</dbReference>
<dbReference type="InterPro" id="IPR021416">
    <property type="entry name" value="DUF3048_N"/>
</dbReference>
<accession>A0ABU0DUN5</accession>
<feature type="domain" description="DUF3048" evidence="4">
    <location>
        <begin position="230"/>
        <end position="338"/>
    </location>
</feature>
<keyword evidence="2" id="KW-0732">Signal</keyword>
<proteinExistence type="predicted"/>
<name>A0ABU0DUN5_9BACI</name>
<reference evidence="5 6" key="1">
    <citation type="submission" date="2023-07" db="EMBL/GenBank/DDBJ databases">
        <title>Genomic Encyclopedia of Type Strains, Phase IV (KMG-IV): sequencing the most valuable type-strain genomes for metagenomic binning, comparative biology and taxonomic classification.</title>
        <authorList>
            <person name="Goeker M."/>
        </authorList>
    </citation>
    <scope>NUCLEOTIDE SEQUENCE [LARGE SCALE GENOMIC DNA]</scope>
    <source>
        <strain evidence="5 6">DSM 15448</strain>
    </source>
</reference>
<dbReference type="Gene3D" id="3.50.90.10">
    <property type="entry name" value="YerB-like"/>
    <property type="match status" value="1"/>
</dbReference>
<dbReference type="PROSITE" id="PS51257">
    <property type="entry name" value="PROKAR_LIPOPROTEIN"/>
    <property type="match status" value="1"/>
</dbReference>
<dbReference type="InterPro" id="IPR023158">
    <property type="entry name" value="YerB-like_sf"/>
</dbReference>
<sequence length="354" mass="40174">MNKRLFVLGIALLLVLAACNGEDESLEQEETPEENDIEEQEEVEEEVEDEYVDPEFTFPLTGEEAEQEFDRRTLAVQVNNHPAARPQTGLIHADIVYEFLAEGNITRLLALYHSHIPEKVGPVRSARSYYIESAKNHGAIYVYHGAANFIEEDLRAGWVTNLNGAYYDNDQFLFKRANHRSAPHDSYVMLENAYEVATRNNITVEQEHDSLNFMSLLDVEEIDGETAEQVEISYSSNTRVSYQFDEAEDGYLRYSDGEQSVDLDTNEPVVLDNVLIYETDHRVIDDVGRRDIDIESGGNGYLLQQGTIKEIEWQTVNDIMVPTIDGEEVELVPGQTWINIIPSSPGLLEAVTYE</sequence>
<keyword evidence="6" id="KW-1185">Reference proteome</keyword>
<evidence type="ECO:0000313" key="5">
    <source>
        <dbReference type="EMBL" id="MDQ0351850.1"/>
    </source>
</evidence>
<evidence type="ECO:0000259" key="3">
    <source>
        <dbReference type="Pfam" id="PF11258"/>
    </source>
</evidence>
<feature type="region of interest" description="Disordered" evidence="1">
    <location>
        <begin position="24"/>
        <end position="50"/>
    </location>
</feature>
<dbReference type="InterPro" id="IPR035328">
    <property type="entry name" value="DUF3048_C"/>
</dbReference>
<comment type="caution">
    <text evidence="5">The sequence shown here is derived from an EMBL/GenBank/DDBJ whole genome shotgun (WGS) entry which is preliminary data.</text>
</comment>
<evidence type="ECO:0000259" key="4">
    <source>
        <dbReference type="Pfam" id="PF17479"/>
    </source>
</evidence>
<protein>
    <recommendedName>
        <fullName evidence="7">Lipoprotein YerB</fullName>
    </recommendedName>
</protein>
<dbReference type="EMBL" id="JAUSUP010000004">
    <property type="protein sequence ID" value="MDQ0351850.1"/>
    <property type="molecule type" value="Genomic_DNA"/>
</dbReference>
<dbReference type="Proteomes" id="UP001236723">
    <property type="component" value="Unassembled WGS sequence"/>
</dbReference>
<feature type="domain" description="DUF3048" evidence="3">
    <location>
        <begin position="60"/>
        <end position="201"/>
    </location>
</feature>
<evidence type="ECO:0008006" key="7">
    <source>
        <dbReference type="Google" id="ProtNLM"/>
    </source>
</evidence>
<evidence type="ECO:0000256" key="2">
    <source>
        <dbReference type="SAM" id="SignalP"/>
    </source>
</evidence>
<gene>
    <name evidence="5" type="ORF">J2R98_001682</name>
</gene>
<dbReference type="Pfam" id="PF17479">
    <property type="entry name" value="DUF3048_C"/>
    <property type="match status" value="1"/>
</dbReference>